<keyword evidence="3" id="KW-0349">Heme</keyword>
<evidence type="ECO:0000313" key="10">
    <source>
        <dbReference type="Proteomes" id="UP001594351"/>
    </source>
</evidence>
<dbReference type="EMBL" id="JBHPBY010000327">
    <property type="protein sequence ID" value="MFC1852532.1"/>
    <property type="molecule type" value="Genomic_DNA"/>
</dbReference>
<keyword evidence="7" id="KW-0812">Transmembrane</keyword>
<evidence type="ECO:0000256" key="7">
    <source>
        <dbReference type="SAM" id="Phobius"/>
    </source>
</evidence>
<reference evidence="9 10" key="1">
    <citation type="submission" date="2024-09" db="EMBL/GenBank/DDBJ databases">
        <title>Laminarin stimulates single cell rates of sulfate reduction while oxygen inhibits transcriptomic activity in coastal marine sediment.</title>
        <authorList>
            <person name="Lindsay M."/>
            <person name="Orcutt B."/>
            <person name="Emerson D."/>
            <person name="Stepanauskas R."/>
            <person name="D'Angelo T."/>
        </authorList>
    </citation>
    <scope>NUCLEOTIDE SEQUENCE [LARGE SCALE GENOMIC DNA]</scope>
    <source>
        <strain evidence="9">SAG AM-311-K15</strain>
    </source>
</reference>
<keyword evidence="7" id="KW-0472">Membrane</keyword>
<dbReference type="Proteomes" id="UP001594351">
    <property type="component" value="Unassembled WGS sequence"/>
</dbReference>
<dbReference type="Gene3D" id="1.10.3820.10">
    <property type="entry name" value="Di-heme elbow motif domain"/>
    <property type="match status" value="1"/>
</dbReference>
<evidence type="ECO:0000256" key="4">
    <source>
        <dbReference type="ARBA" id="ARBA00022723"/>
    </source>
</evidence>
<keyword evidence="10" id="KW-1185">Reference proteome</keyword>
<comment type="caution">
    <text evidence="9">The sequence shown here is derived from an EMBL/GenBank/DDBJ whole genome shotgun (WGS) entry which is preliminary data.</text>
</comment>
<keyword evidence="2" id="KW-0813">Transport</keyword>
<gene>
    <name evidence="9" type="ORF">ACFL27_20235</name>
</gene>
<keyword evidence="6" id="KW-0408">Iron</keyword>
<evidence type="ECO:0000313" key="9">
    <source>
        <dbReference type="EMBL" id="MFC1852532.1"/>
    </source>
</evidence>
<organism evidence="9 10">
    <name type="scientific">candidate division CSSED10-310 bacterium</name>
    <dbReference type="NCBI Taxonomy" id="2855610"/>
    <lineage>
        <taxon>Bacteria</taxon>
        <taxon>Bacteria division CSSED10-310</taxon>
    </lineage>
</organism>
<evidence type="ECO:0000256" key="5">
    <source>
        <dbReference type="ARBA" id="ARBA00022982"/>
    </source>
</evidence>
<dbReference type="Pfam" id="PF03264">
    <property type="entry name" value="Cytochrom_NNT"/>
    <property type="match status" value="1"/>
</dbReference>
<evidence type="ECO:0000259" key="8">
    <source>
        <dbReference type="Pfam" id="PF03264"/>
    </source>
</evidence>
<dbReference type="InterPro" id="IPR036280">
    <property type="entry name" value="Multihaem_cyt_sf"/>
</dbReference>
<accession>A0ABV6Z264</accession>
<dbReference type="InterPro" id="IPR038266">
    <property type="entry name" value="NapC/NirT_cytc_sf"/>
</dbReference>
<keyword evidence="4" id="KW-0479">Metal-binding</keyword>
<evidence type="ECO:0000256" key="2">
    <source>
        <dbReference type="ARBA" id="ARBA00022448"/>
    </source>
</evidence>
<name>A0ABV6Z264_UNCC1</name>
<evidence type="ECO:0000256" key="3">
    <source>
        <dbReference type="ARBA" id="ARBA00022617"/>
    </source>
</evidence>
<keyword evidence="5" id="KW-0249">Electron transport</keyword>
<keyword evidence="7" id="KW-1133">Transmembrane helix</keyword>
<feature type="transmembrane region" description="Helical" evidence="7">
    <location>
        <begin position="81"/>
        <end position="102"/>
    </location>
</feature>
<proteinExistence type="predicted"/>
<feature type="transmembrane region" description="Helical" evidence="7">
    <location>
        <begin position="51"/>
        <end position="69"/>
    </location>
</feature>
<dbReference type="PROSITE" id="PS51257">
    <property type="entry name" value="PROKAR_LIPOPROTEIN"/>
    <property type="match status" value="1"/>
</dbReference>
<feature type="domain" description="NapC/NirT cytochrome c N-terminal" evidence="8">
    <location>
        <begin position="87"/>
        <end position="176"/>
    </location>
</feature>
<dbReference type="InterPro" id="IPR005126">
    <property type="entry name" value="NapC/NirT_cyt_c_N"/>
</dbReference>
<dbReference type="SUPFAM" id="SSF48695">
    <property type="entry name" value="Multiheme cytochromes"/>
    <property type="match status" value="1"/>
</dbReference>
<protein>
    <recommendedName>
        <fullName evidence="8">NapC/NirT cytochrome c N-terminal domain-containing protein</fullName>
    </recommendedName>
</protein>
<evidence type="ECO:0000256" key="1">
    <source>
        <dbReference type="ARBA" id="ARBA00004196"/>
    </source>
</evidence>
<comment type="subcellular location">
    <subcellularLocation>
        <location evidence="1">Cell envelope</location>
    </subcellularLocation>
</comment>
<sequence>MCWFKMRHPVYLLSLTLMIFMILACQAGYAWNQDTVLVPDEDPVLYYAHRIALVFNILGIVFLFYHIFFLRKPFSNIRTKVFMGIGLVGFPLITIIIGNLIGMENAKSVKFCLTCHLAMAEYGQDMLDPKSNSVSALHYQKRWINRDQCYSCHTNYGLLGNFQAKMRGMRDVVVYYGGLWDEPLHILSPFPNRDCLKCHGEVTSFLEREQHKDILKELAHDEIVCSSCHSPIHMAQE</sequence>
<evidence type="ECO:0000256" key="6">
    <source>
        <dbReference type="ARBA" id="ARBA00023004"/>
    </source>
</evidence>